<dbReference type="PANTHER" id="PTHR47723">
    <property type="entry name" value="OS05G0353850 PROTEIN"/>
    <property type="match status" value="1"/>
</dbReference>
<dbReference type="InterPro" id="IPR002156">
    <property type="entry name" value="RNaseH_domain"/>
</dbReference>
<sequence>MSGQQARNEQLKKDVVCLYTDAAISAKRIRTGQGIIARNWKGKIMRAKGIVHQRNGTASTEEAFAVRNALLMAKQAGWKKIIVHSDYKSVVEQINRCSDYEYNIATILEDVQDLRTDFDRCSFVFISRATNEISHALAHFAVKLVHSIESENDFPIWLIELGIREMRVVSPFCN</sequence>
<dbReference type="InterPro" id="IPR044730">
    <property type="entry name" value="RNase_H-like_dom_plant"/>
</dbReference>
<keyword evidence="2" id="KW-1185">Reference proteome</keyword>
<reference evidence="3" key="2">
    <citation type="submission" date="2025-08" db="UniProtKB">
        <authorList>
            <consortium name="RefSeq"/>
        </authorList>
    </citation>
    <scope>IDENTIFICATION</scope>
    <source>
        <tissue evidence="3">Leaves</tissue>
    </source>
</reference>
<dbReference type="Gene3D" id="3.30.420.10">
    <property type="entry name" value="Ribonuclease H-like superfamily/Ribonuclease H"/>
    <property type="match status" value="1"/>
</dbReference>
<evidence type="ECO:0000313" key="3">
    <source>
        <dbReference type="RefSeq" id="XP_027109257.2"/>
    </source>
</evidence>
<dbReference type="GeneID" id="113729129"/>
<gene>
    <name evidence="3" type="primary">LOC113729129</name>
</gene>
<dbReference type="Pfam" id="PF13456">
    <property type="entry name" value="RVT_3"/>
    <property type="match status" value="1"/>
</dbReference>
<evidence type="ECO:0000259" key="1">
    <source>
        <dbReference type="Pfam" id="PF13456"/>
    </source>
</evidence>
<dbReference type="InterPro" id="IPR012337">
    <property type="entry name" value="RNaseH-like_sf"/>
</dbReference>
<reference evidence="2" key="1">
    <citation type="journal article" date="2025" name="Foods">
        <title>Unveiling the Microbial Signatures of Arabica Coffee Cherries: Insights into Ripeness Specific Diversity, Functional Traits, and Implications for Quality and Safety.</title>
        <authorList>
            <consortium name="RefSeq"/>
            <person name="Tenea G.N."/>
            <person name="Cifuentes V."/>
            <person name="Reyes P."/>
            <person name="Cevallos-Vallejos M."/>
        </authorList>
    </citation>
    <scope>NUCLEOTIDE SEQUENCE [LARGE SCALE GENOMIC DNA]</scope>
</reference>
<dbReference type="SUPFAM" id="SSF53098">
    <property type="entry name" value="Ribonuclease H-like"/>
    <property type="match status" value="1"/>
</dbReference>
<dbReference type="RefSeq" id="XP_027109257.2">
    <property type="nucleotide sequence ID" value="XM_027253456.2"/>
</dbReference>
<name>A0A6P6W525_COFAR</name>
<dbReference type="GO" id="GO:0004523">
    <property type="term" value="F:RNA-DNA hybrid ribonuclease activity"/>
    <property type="evidence" value="ECO:0007669"/>
    <property type="project" value="InterPro"/>
</dbReference>
<dbReference type="AlphaFoldDB" id="A0A6P6W525"/>
<organism evidence="2 3">
    <name type="scientific">Coffea arabica</name>
    <name type="common">Arabian coffee</name>
    <dbReference type="NCBI Taxonomy" id="13443"/>
    <lineage>
        <taxon>Eukaryota</taxon>
        <taxon>Viridiplantae</taxon>
        <taxon>Streptophyta</taxon>
        <taxon>Embryophyta</taxon>
        <taxon>Tracheophyta</taxon>
        <taxon>Spermatophyta</taxon>
        <taxon>Magnoliopsida</taxon>
        <taxon>eudicotyledons</taxon>
        <taxon>Gunneridae</taxon>
        <taxon>Pentapetalae</taxon>
        <taxon>asterids</taxon>
        <taxon>lamiids</taxon>
        <taxon>Gentianales</taxon>
        <taxon>Rubiaceae</taxon>
        <taxon>Ixoroideae</taxon>
        <taxon>Gardenieae complex</taxon>
        <taxon>Bertiereae - Coffeeae clade</taxon>
        <taxon>Coffeeae</taxon>
        <taxon>Coffea</taxon>
    </lineage>
</organism>
<accession>A0A6P6W525</accession>
<dbReference type="InterPro" id="IPR036397">
    <property type="entry name" value="RNaseH_sf"/>
</dbReference>
<evidence type="ECO:0000313" key="2">
    <source>
        <dbReference type="Proteomes" id="UP001652660"/>
    </source>
</evidence>
<dbReference type="Proteomes" id="UP001652660">
    <property type="component" value="Chromosome 2e"/>
</dbReference>
<dbReference type="InterPro" id="IPR053151">
    <property type="entry name" value="RNase_H-like"/>
</dbReference>
<dbReference type="CDD" id="cd06222">
    <property type="entry name" value="RNase_H_like"/>
    <property type="match status" value="1"/>
</dbReference>
<dbReference type="GO" id="GO:0003676">
    <property type="term" value="F:nucleic acid binding"/>
    <property type="evidence" value="ECO:0007669"/>
    <property type="project" value="InterPro"/>
</dbReference>
<dbReference type="PANTHER" id="PTHR47723:SF21">
    <property type="entry name" value="POLYNUCLEOTIDYL TRANSFERASE, RIBONUCLEASE H-LIKE SUPERFAMILY PROTEIN"/>
    <property type="match status" value="1"/>
</dbReference>
<dbReference type="OrthoDB" id="1749932at2759"/>
<proteinExistence type="predicted"/>
<feature type="domain" description="RNase H type-1" evidence="1">
    <location>
        <begin position="20"/>
        <end position="141"/>
    </location>
</feature>
<protein>
    <recommendedName>
        <fullName evidence="1">RNase H type-1 domain-containing protein</fullName>
    </recommendedName>
</protein>